<dbReference type="STRING" id="3702.F4J6R3"/>
<dbReference type="eggNOG" id="KOG2277">
    <property type="taxonomic scope" value="Eukaryota"/>
</dbReference>
<feature type="compositionally biased region" description="Basic and acidic residues" evidence="1">
    <location>
        <begin position="372"/>
        <end position="382"/>
    </location>
</feature>
<proteinExistence type="predicted"/>
<reference evidence="4 5" key="1">
    <citation type="journal article" date="2000" name="Nature">
        <title>Sequence and analysis of chromosome 3 of the plant Arabidopsis thaliana.</title>
        <authorList>
            <consortium name="European Union Chromosome 3 Arabidopsis Sequencing Consortium"/>
            <consortium name="Institute for Genomic Research"/>
            <consortium name="Kazusa DNA Research Institute"/>
            <person name="Salanoubat M."/>
            <person name="Lemcke K."/>
            <person name="Rieger M."/>
            <person name="Ansorge W."/>
            <person name="Unseld M."/>
            <person name="Fartmann B."/>
            <person name="Valle G."/>
            <person name="Blocker H."/>
            <person name="Perez-Alonso M."/>
            <person name="Obermaier B."/>
            <person name="Delseny M."/>
            <person name="Boutry M."/>
            <person name="Grivell L.A."/>
            <person name="Mache R."/>
            <person name="Puigdomenech P."/>
            <person name="De Simone V."/>
            <person name="Choisne N."/>
            <person name="Artiguenave F."/>
            <person name="Robert C."/>
            <person name="Brottier P."/>
            <person name="Wincker P."/>
            <person name="Cattolico L."/>
            <person name="Weissenbach J."/>
            <person name="Saurin W."/>
            <person name="Quetier F."/>
            <person name="Schafer M."/>
            <person name="Muller-Auer S."/>
            <person name="Gabel C."/>
            <person name="Fuchs M."/>
            <person name="Benes V."/>
            <person name="Wurmbach E."/>
            <person name="Drzonek H."/>
            <person name="Erfle H."/>
            <person name="Jordan N."/>
            <person name="Bangert S."/>
            <person name="Wiedelmann R."/>
            <person name="Kranz H."/>
            <person name="Voss H."/>
            <person name="Holland R."/>
            <person name="Brandt P."/>
            <person name="Nyakatura G."/>
            <person name="Vezzi A."/>
            <person name="D'Angelo M."/>
            <person name="Pallavicini A."/>
            <person name="Toppo S."/>
            <person name="Simionati B."/>
            <person name="Conrad A."/>
            <person name="Hornischer K."/>
            <person name="Kauer G."/>
            <person name="Lohnert T.H."/>
            <person name="Nordsiek G."/>
            <person name="Reichelt J."/>
            <person name="Scharfe M."/>
            <person name="Schon O."/>
            <person name="Bargues M."/>
            <person name="Terol J."/>
            <person name="Climent J."/>
            <person name="Navarro P."/>
            <person name="Collado C."/>
            <person name="Perez-Perez A."/>
            <person name="Ottenwalder B."/>
            <person name="Duchemin D."/>
            <person name="Cooke R."/>
            <person name="Laudie M."/>
            <person name="Berger-Llauro C."/>
            <person name="Purnelle B."/>
            <person name="Masuy D."/>
            <person name="de Haan M."/>
            <person name="Maarse A.C."/>
            <person name="Alcaraz J.P."/>
            <person name="Cottet A."/>
            <person name="Casacuberta E."/>
            <person name="Monfort A."/>
            <person name="Argiriou A."/>
            <person name="flores M."/>
            <person name="Liguori R."/>
            <person name="Vitale D."/>
            <person name="Mannhaupt G."/>
            <person name="Haase D."/>
            <person name="Schoof H."/>
            <person name="Rudd S."/>
            <person name="Zaccaria P."/>
            <person name="Mewes H.W."/>
            <person name="Mayer K.F."/>
            <person name="Kaul S."/>
            <person name="Town C.D."/>
            <person name="Koo H.L."/>
            <person name="Tallon L.J."/>
            <person name="Jenkins J."/>
            <person name="Rooney T."/>
            <person name="Rizzo M."/>
            <person name="Walts A."/>
            <person name="Utterback T."/>
            <person name="Fujii C.Y."/>
            <person name="Shea T.P."/>
            <person name="Creasy T.H."/>
            <person name="Haas B."/>
            <person name="Maiti R."/>
            <person name="Wu D."/>
            <person name="Peterson J."/>
            <person name="Van Aken S."/>
            <person name="Pai G."/>
            <person name="Militscher J."/>
            <person name="Sellers P."/>
            <person name="Gill J.E."/>
            <person name="Feldblyum T.V."/>
            <person name="Preuss D."/>
            <person name="Lin X."/>
            <person name="Nierman W.C."/>
            <person name="Salzberg S.L."/>
            <person name="White O."/>
            <person name="Venter J.C."/>
            <person name="Fraser C.M."/>
            <person name="Kaneko T."/>
            <person name="Nakamura Y."/>
            <person name="Sato S."/>
            <person name="Kato T."/>
            <person name="Asamizu E."/>
            <person name="Sasamoto S."/>
            <person name="Kimura T."/>
            <person name="Idesawa K."/>
            <person name="Kawashima K."/>
            <person name="Kishida Y."/>
            <person name="Kiyokawa C."/>
            <person name="Kohara M."/>
            <person name="Matsumoto M."/>
            <person name="Matsuno A."/>
            <person name="Muraki A."/>
            <person name="Nakayama S."/>
            <person name="Nakazaki N."/>
            <person name="Shinpo S."/>
            <person name="Takeuchi C."/>
            <person name="Wada T."/>
            <person name="Watanabe A."/>
            <person name="Yamada M."/>
            <person name="Yasuda M."/>
            <person name="Tabata S."/>
        </authorList>
    </citation>
    <scope>NUCLEOTIDE SEQUENCE [LARGE SCALE GENOMIC DNA]</scope>
    <source>
        <strain evidence="5">cv. Columbia</strain>
    </source>
</reference>
<evidence type="ECO:0000313" key="6">
    <source>
        <dbReference type="TAIR" id="AT3G45760"/>
    </source>
</evidence>
<feature type="region of interest" description="Disordered" evidence="1">
    <location>
        <begin position="370"/>
        <end position="395"/>
    </location>
</feature>
<organism evidence="4 5">
    <name type="scientific">Arabidopsis thaliana</name>
    <name type="common">Mouse-ear cress</name>
    <dbReference type="NCBI Taxonomy" id="3702"/>
    <lineage>
        <taxon>Eukaryota</taxon>
        <taxon>Viridiplantae</taxon>
        <taxon>Streptophyta</taxon>
        <taxon>Embryophyta</taxon>
        <taxon>Tracheophyta</taxon>
        <taxon>Spermatophyta</taxon>
        <taxon>Magnoliopsida</taxon>
        <taxon>eudicotyledons</taxon>
        <taxon>Gunneridae</taxon>
        <taxon>Pentapetalae</taxon>
        <taxon>rosids</taxon>
        <taxon>malvids</taxon>
        <taxon>Brassicales</taxon>
        <taxon>Brassicaceae</taxon>
        <taxon>Camelineae</taxon>
        <taxon>Arabidopsis</taxon>
    </lineage>
</organism>
<protein>
    <submittedName>
        <fullName evidence="4">Nucleotidyltransferase family protein</fullName>
    </submittedName>
</protein>
<dbReference type="InParanoid" id="F4J6R3"/>
<dbReference type="GO" id="GO:0031123">
    <property type="term" value="P:RNA 3'-end processing"/>
    <property type="evidence" value="ECO:0000318"/>
    <property type="project" value="GO_Central"/>
</dbReference>
<dbReference type="Proteomes" id="UP000006548">
    <property type="component" value="Chromosome 3"/>
</dbReference>
<dbReference type="Gene3D" id="3.30.460.10">
    <property type="entry name" value="Beta Polymerase, domain 2"/>
    <property type="match status" value="1"/>
</dbReference>
<dbReference type="Pfam" id="PF22600">
    <property type="entry name" value="MTPAP-like_central"/>
    <property type="match status" value="1"/>
</dbReference>
<dbReference type="GeneID" id="823719"/>
<dbReference type="AlphaFoldDB" id="F4J6R3"/>
<accession>F4J6R3</accession>
<dbReference type="TAIR" id="AT3G45760">
    <property type="gene designation" value="NTP5"/>
</dbReference>
<evidence type="ECO:0000313" key="5">
    <source>
        <dbReference type="Proteomes" id="UP000006548"/>
    </source>
</evidence>
<evidence type="ECO:0000313" key="4">
    <source>
        <dbReference type="EMBL" id="AEE78068.1"/>
    </source>
</evidence>
<dbReference type="ExpressionAtlas" id="F4J6R3">
    <property type="expression patterns" value="baseline and differential"/>
</dbReference>
<feature type="domain" description="Poly(A) RNA polymerase mitochondrial-like central palm" evidence="2">
    <location>
        <begin position="43"/>
        <end position="190"/>
    </location>
</feature>
<dbReference type="SUPFAM" id="SSF81301">
    <property type="entry name" value="Nucleotidyltransferase"/>
    <property type="match status" value="1"/>
</dbReference>
<dbReference type="Araport" id="AT3G45760"/>
<dbReference type="InterPro" id="IPR054708">
    <property type="entry name" value="MTPAP-like_central"/>
</dbReference>
<reference evidence="5" key="2">
    <citation type="journal article" date="2017" name="Plant J.">
        <title>Araport11: a complete reannotation of the Arabidopsis thaliana reference genome.</title>
        <authorList>
            <person name="Cheng C.Y."/>
            <person name="Krishnakumar V."/>
            <person name="Chan A.P."/>
            <person name="Thibaud-Nissen F."/>
            <person name="Schobel S."/>
            <person name="Town C.D."/>
        </authorList>
    </citation>
    <scope>GENOME REANNOTATION</scope>
    <source>
        <strain evidence="5">cv. Columbia</strain>
    </source>
</reference>
<evidence type="ECO:0000313" key="3">
    <source>
        <dbReference type="Araport" id="AT3G45760"/>
    </source>
</evidence>
<dbReference type="SUPFAM" id="SSF81631">
    <property type="entry name" value="PAP/OAS1 substrate-binding domain"/>
    <property type="match status" value="1"/>
</dbReference>
<dbReference type="RefSeq" id="NP_190162.4">
    <property type="nucleotide sequence ID" value="NM_114445.4"/>
</dbReference>
<evidence type="ECO:0000256" key="1">
    <source>
        <dbReference type="SAM" id="MobiDB-lite"/>
    </source>
</evidence>
<evidence type="ECO:0000259" key="2">
    <source>
        <dbReference type="Pfam" id="PF22600"/>
    </source>
</evidence>
<name>F4J6R3_ARATH</name>
<dbReference type="Gene3D" id="1.10.1410.10">
    <property type="match status" value="1"/>
</dbReference>
<dbReference type="CDD" id="cd05402">
    <property type="entry name" value="NT_PAP_TUTase"/>
    <property type="match status" value="1"/>
</dbReference>
<dbReference type="InterPro" id="IPR043519">
    <property type="entry name" value="NT_sf"/>
</dbReference>
<gene>
    <name evidence="6" type="primary">NTP5</name>
    <name evidence="3 4" type="ordered locus">At3g45760</name>
</gene>
<dbReference type="GO" id="GO:0016779">
    <property type="term" value="F:nucleotidyltransferase activity"/>
    <property type="evidence" value="ECO:0000318"/>
    <property type="project" value="GO_Central"/>
</dbReference>
<feature type="region of interest" description="Disordered" evidence="1">
    <location>
        <begin position="452"/>
        <end position="474"/>
    </location>
</feature>
<dbReference type="PaxDb" id="3702-AT3G45760.1"/>
<dbReference type="FunCoup" id="F4J6R3">
    <property type="interactions" value="1265"/>
</dbReference>
<dbReference type="PANTHER" id="PTHR12271:SF134">
    <property type="entry name" value="NUCLEOTIDYLTRANSFERASE FAMILY PROTEIN"/>
    <property type="match status" value="1"/>
</dbReference>
<dbReference type="PANTHER" id="PTHR12271">
    <property type="entry name" value="POLY A POLYMERASE CID PAP -RELATED"/>
    <property type="match status" value="1"/>
</dbReference>
<dbReference type="SMR" id="F4J6R3"/>
<sequence length="474" mass="53413">MDFRKNQAGEKNVSSKGIQKKVKNTMSIASKRYNIDSYILLDLDKVLDDAYSSFRPVSADYNTRKELVKNLNAMAIDIFGKSEESSPVLEAYGSFAMNTFSSQKDLDVSINFSSGTSEFYREKKLEILTRFATKLRSLEGQGFVRNVVPILSARVPIVRFCDQGTGIECDLTVESKDGILTSQIIRIISQIDDRFQKLCLLIKHWARAHGVNNASHNTLNSISITMLVAHHLQTQSPPILPPFSTLFKDGIDPPIVEKRTQKFLNWGQRNQESLGRLFATFFIKVEDFTDVARNFARVFSDYGAEKIYSSINRTVDDILEFLNGKVAGEHLTQKLFSQQTVVEPIPPVSPQQPHKKRVCLEKGYRAVGGISHGREETHETSRGKRKRSGGNWGCRFSGGEEPMPVGLWNEYSRSLDMPTPPPHYDKLLYKKVPLKTVELMCGHCSGANRHHPHIGLTSQKPEPPLMTRGLHSQV</sequence>
<keyword evidence="5" id="KW-1185">Reference proteome</keyword>
<dbReference type="EMBL" id="CP002686">
    <property type="protein sequence ID" value="AEE78068.1"/>
    <property type="molecule type" value="Genomic_DNA"/>
</dbReference>